<keyword evidence="5" id="KW-1185">Reference proteome</keyword>
<dbReference type="Pfam" id="PF00571">
    <property type="entry name" value="CBS"/>
    <property type="match status" value="2"/>
</dbReference>
<protein>
    <submittedName>
        <fullName evidence="4">CBS domain-containing protein</fullName>
    </submittedName>
</protein>
<dbReference type="InterPro" id="IPR046342">
    <property type="entry name" value="CBS_dom_sf"/>
</dbReference>
<accession>A0A6M8HL49</accession>
<dbReference type="InterPro" id="IPR000644">
    <property type="entry name" value="CBS_dom"/>
</dbReference>
<evidence type="ECO:0000256" key="2">
    <source>
        <dbReference type="PROSITE-ProRule" id="PRU00703"/>
    </source>
</evidence>
<proteinExistence type="predicted"/>
<sequence length="143" mass="15848">MLIETILKTKGHDVATLRPEQAVSAAVALMAERRIGAVVIADRGTVVGIFSERDLVKVLARDGHVALDRAVQTSMTSPVVTCRAEDRLDQVMAMMTQRHIRHMPVMDGTSLKGMISIRDLVRHRLEEKELEAAILLDISRMHG</sequence>
<dbReference type="SMART" id="SM00116">
    <property type="entry name" value="CBS"/>
    <property type="match status" value="2"/>
</dbReference>
<dbReference type="InterPro" id="IPR044725">
    <property type="entry name" value="CBSX3_CBS_dom"/>
</dbReference>
<dbReference type="InterPro" id="IPR051257">
    <property type="entry name" value="Diverse_CBS-Domain"/>
</dbReference>
<name>A0A6M8HL49_9PROT</name>
<dbReference type="Gene3D" id="3.10.580.10">
    <property type="entry name" value="CBS-domain"/>
    <property type="match status" value="1"/>
</dbReference>
<dbReference type="RefSeq" id="WP_171836762.1">
    <property type="nucleotide sequence ID" value="NZ_CP053708.1"/>
</dbReference>
<dbReference type="PANTHER" id="PTHR43080">
    <property type="entry name" value="CBS DOMAIN-CONTAINING PROTEIN CBSX3, MITOCHONDRIAL"/>
    <property type="match status" value="1"/>
</dbReference>
<dbReference type="PANTHER" id="PTHR43080:SF2">
    <property type="entry name" value="CBS DOMAIN-CONTAINING PROTEIN"/>
    <property type="match status" value="1"/>
</dbReference>
<reference evidence="4 5" key="1">
    <citation type="journal article" date="2014" name="World J. Microbiol. Biotechnol.">
        <title>Biodiversity and physiological characteristics of Antarctic and Arctic lichens-associated bacteria.</title>
        <authorList>
            <person name="Lee Y.M."/>
            <person name="Kim E.H."/>
            <person name="Lee H.K."/>
            <person name="Hong S.G."/>
        </authorList>
    </citation>
    <scope>NUCLEOTIDE SEQUENCE [LARGE SCALE GENOMIC DNA]</scope>
    <source>
        <strain evidence="4 5">PAMC 26569</strain>
    </source>
</reference>
<dbReference type="CDD" id="cd04623">
    <property type="entry name" value="CBS_pair_bac_euk"/>
    <property type="match status" value="1"/>
</dbReference>
<evidence type="ECO:0000313" key="4">
    <source>
        <dbReference type="EMBL" id="QKE89035.1"/>
    </source>
</evidence>
<dbReference type="EMBL" id="CP053708">
    <property type="protein sequence ID" value="QKE89035.1"/>
    <property type="molecule type" value="Genomic_DNA"/>
</dbReference>
<feature type="domain" description="CBS" evidence="3">
    <location>
        <begin position="8"/>
        <end position="67"/>
    </location>
</feature>
<dbReference type="AlphaFoldDB" id="A0A6M8HL49"/>
<dbReference type="KEGG" id="lck:HN018_02290"/>
<organism evidence="4 5">
    <name type="scientific">Lichenicola cladoniae</name>
    <dbReference type="NCBI Taxonomy" id="1484109"/>
    <lineage>
        <taxon>Bacteria</taxon>
        <taxon>Pseudomonadati</taxon>
        <taxon>Pseudomonadota</taxon>
        <taxon>Alphaproteobacteria</taxon>
        <taxon>Acetobacterales</taxon>
        <taxon>Acetobacteraceae</taxon>
        <taxon>Lichenicola</taxon>
    </lineage>
</organism>
<dbReference type="PROSITE" id="PS51371">
    <property type="entry name" value="CBS"/>
    <property type="match status" value="2"/>
</dbReference>
<evidence type="ECO:0000256" key="1">
    <source>
        <dbReference type="ARBA" id="ARBA00023122"/>
    </source>
</evidence>
<keyword evidence="1 2" id="KW-0129">CBS domain</keyword>
<dbReference type="Proteomes" id="UP000500767">
    <property type="component" value="Chromosome"/>
</dbReference>
<gene>
    <name evidence="4" type="ORF">HN018_02290</name>
</gene>
<evidence type="ECO:0000313" key="5">
    <source>
        <dbReference type="Proteomes" id="UP000500767"/>
    </source>
</evidence>
<evidence type="ECO:0000259" key="3">
    <source>
        <dbReference type="PROSITE" id="PS51371"/>
    </source>
</evidence>
<dbReference type="SUPFAM" id="SSF54631">
    <property type="entry name" value="CBS-domain pair"/>
    <property type="match status" value="1"/>
</dbReference>
<feature type="domain" description="CBS" evidence="3">
    <location>
        <begin position="75"/>
        <end position="130"/>
    </location>
</feature>